<accession>A0A1D8NNV2</accession>
<evidence type="ECO:0000313" key="1">
    <source>
        <dbReference type="EMBL" id="AOW07317.1"/>
    </source>
</evidence>
<dbReference type="Proteomes" id="UP000182444">
    <property type="component" value="Chromosome 1F"/>
</dbReference>
<dbReference type="RefSeq" id="XP_068139524.1">
    <property type="nucleotide sequence ID" value="XM_068283423.1"/>
</dbReference>
<gene>
    <name evidence="1" type="ORF">YALI1_F23315g</name>
</gene>
<protein>
    <submittedName>
        <fullName evidence="1">Uncharacterized protein</fullName>
    </submittedName>
</protein>
<dbReference type="GeneID" id="94584002"/>
<dbReference type="EMBL" id="CP017558">
    <property type="protein sequence ID" value="AOW07317.1"/>
    <property type="molecule type" value="Genomic_DNA"/>
</dbReference>
<evidence type="ECO:0000313" key="2">
    <source>
        <dbReference type="Proteomes" id="UP000182444"/>
    </source>
</evidence>
<reference evidence="1 2" key="1">
    <citation type="journal article" date="2016" name="PLoS ONE">
        <title>Sequence Assembly of Yarrowia lipolytica Strain W29/CLIB89 Shows Transposable Element Diversity.</title>
        <authorList>
            <person name="Magnan C."/>
            <person name="Yu J."/>
            <person name="Chang I."/>
            <person name="Jahn E."/>
            <person name="Kanomata Y."/>
            <person name="Wu J."/>
            <person name="Zeller M."/>
            <person name="Oakes M."/>
            <person name="Baldi P."/>
            <person name="Sandmeyer S."/>
        </authorList>
    </citation>
    <scope>NUCLEOTIDE SEQUENCE [LARGE SCALE GENOMIC DNA]</scope>
    <source>
        <strain evidence="2">CLIB89(W29)</strain>
    </source>
</reference>
<dbReference type="AlphaFoldDB" id="A0A1D8NNV2"/>
<dbReference type="VEuPathDB" id="FungiDB:YALI1_F23315g"/>
<organism evidence="1 2">
    <name type="scientific">Yarrowia lipolytica</name>
    <name type="common">Candida lipolytica</name>
    <dbReference type="NCBI Taxonomy" id="4952"/>
    <lineage>
        <taxon>Eukaryota</taxon>
        <taxon>Fungi</taxon>
        <taxon>Dikarya</taxon>
        <taxon>Ascomycota</taxon>
        <taxon>Saccharomycotina</taxon>
        <taxon>Dipodascomycetes</taxon>
        <taxon>Dipodascales</taxon>
        <taxon>Dipodascales incertae sedis</taxon>
        <taxon>Yarrowia</taxon>
    </lineage>
</organism>
<sequence length="161" mass="18378">MRKFLEVQVERASSIVHDVIVQWLVEPTSPLYSQQLPHICSLASLLYSPYLIQAPYTCRHATSTEQKRQSVVSCIRTGTVYRHSEYPLSLQYIQYKYHRCLRSIRSYAVASHTVCFLSSLSVSSPKSTFVYAEETQNATVPCPLLPFSFHRSLTLSLPSFP</sequence>
<proteinExistence type="predicted"/>
<name>A0A1D8NNV2_YARLL</name>